<keyword evidence="2" id="KW-0560">Oxidoreductase</keyword>
<evidence type="ECO:0000313" key="4">
    <source>
        <dbReference type="EMBL" id="KOS55796.1"/>
    </source>
</evidence>
<dbReference type="AlphaFoldDB" id="A0A0M8PGD3"/>
<dbReference type="Gene3D" id="2.30.110.10">
    <property type="entry name" value="Electron Transport, Fmn-binding Protein, Chain A"/>
    <property type="match status" value="1"/>
</dbReference>
<dbReference type="InterPro" id="IPR012349">
    <property type="entry name" value="Split_barrel_FMN-bd"/>
</dbReference>
<dbReference type="GO" id="GO:0010181">
    <property type="term" value="F:FMN binding"/>
    <property type="evidence" value="ECO:0007669"/>
    <property type="project" value="InterPro"/>
</dbReference>
<dbReference type="PANTHER" id="PTHR30466:SF11">
    <property type="entry name" value="FLAVIN-DEPENDENT MONOOXYGENASE, REDUCTASE SUBUNIT HSAB"/>
    <property type="match status" value="1"/>
</dbReference>
<dbReference type="PATRIC" id="fig|1441923.3.peg.2853"/>
<organism evidence="4 5">
    <name type="scientific">Rhodococcus rhodochrous KG-21</name>
    <dbReference type="NCBI Taxonomy" id="1441923"/>
    <lineage>
        <taxon>Bacteria</taxon>
        <taxon>Bacillati</taxon>
        <taxon>Actinomycetota</taxon>
        <taxon>Actinomycetes</taxon>
        <taxon>Mycobacteriales</taxon>
        <taxon>Nocardiaceae</taxon>
        <taxon>Rhodococcus</taxon>
    </lineage>
</organism>
<comment type="similarity">
    <text evidence="1">Belongs to the non-flavoprotein flavin reductase family.</text>
</comment>
<evidence type="ECO:0000256" key="2">
    <source>
        <dbReference type="ARBA" id="ARBA00023002"/>
    </source>
</evidence>
<dbReference type="EMBL" id="AZYO01000030">
    <property type="protein sequence ID" value="KOS55796.1"/>
    <property type="molecule type" value="Genomic_DNA"/>
</dbReference>
<dbReference type="PANTHER" id="PTHR30466">
    <property type="entry name" value="FLAVIN REDUCTASE"/>
    <property type="match status" value="1"/>
</dbReference>
<dbReference type="SMART" id="SM00903">
    <property type="entry name" value="Flavin_Reduct"/>
    <property type="match status" value="1"/>
</dbReference>
<protein>
    <submittedName>
        <fullName evidence="4">Flavin reductase</fullName>
    </submittedName>
</protein>
<feature type="domain" description="Flavin reductase like" evidence="3">
    <location>
        <begin position="22"/>
        <end position="165"/>
    </location>
</feature>
<dbReference type="Pfam" id="PF01613">
    <property type="entry name" value="Flavin_Reduct"/>
    <property type="match status" value="1"/>
</dbReference>
<reference evidence="5" key="2">
    <citation type="submission" date="2015-01" db="EMBL/GenBank/DDBJ databases">
        <title>Draft genome sequence of potential hydrocarbon metabolising strain of Rhodococcus rhodochrous.</title>
        <authorList>
            <person name="Aggarwal R.K."/>
            <person name="Dawar C."/>
        </authorList>
    </citation>
    <scope>NUCLEOTIDE SEQUENCE [LARGE SCALE GENOMIC DNA]</scope>
    <source>
        <strain evidence="5">KG-21</strain>
    </source>
</reference>
<evidence type="ECO:0000256" key="1">
    <source>
        <dbReference type="ARBA" id="ARBA00008898"/>
    </source>
</evidence>
<proteinExistence type="inferred from homology"/>
<dbReference type="InterPro" id="IPR002563">
    <property type="entry name" value="Flavin_Rdtase-like_dom"/>
</dbReference>
<dbReference type="SUPFAM" id="SSF50475">
    <property type="entry name" value="FMN-binding split barrel"/>
    <property type="match status" value="1"/>
</dbReference>
<dbReference type="RefSeq" id="WP_054373106.1">
    <property type="nucleotide sequence ID" value="NZ_AZYO01000030.1"/>
</dbReference>
<dbReference type="GO" id="GO:0042602">
    <property type="term" value="F:riboflavin reductase (NADPH) activity"/>
    <property type="evidence" value="ECO:0007669"/>
    <property type="project" value="TreeGrafter"/>
</dbReference>
<evidence type="ECO:0000259" key="3">
    <source>
        <dbReference type="SMART" id="SM00903"/>
    </source>
</evidence>
<name>A0A0M8PGD3_RHORH</name>
<reference evidence="4 5" key="1">
    <citation type="journal article" date="2015" name="Genome Announc.">
        <title>Draft Genome Sequence of Rhodococcus rhodochrous Strain KG-21, a Soil Isolate from Oil Fields of Krishna-Godavari Basin, India.</title>
        <authorList>
            <person name="Dawar C."/>
            <person name="Aggarwal R.K."/>
        </authorList>
    </citation>
    <scope>NUCLEOTIDE SEQUENCE [LARGE SCALE GENOMIC DNA]</scope>
    <source>
        <strain evidence="4 5">KG-21</strain>
    </source>
</reference>
<dbReference type="InterPro" id="IPR050268">
    <property type="entry name" value="NADH-dep_flavin_reductase"/>
</dbReference>
<dbReference type="Proteomes" id="UP000037712">
    <property type="component" value="Unassembled WGS sequence"/>
</dbReference>
<accession>A0A0M8PGD3</accession>
<gene>
    <name evidence="4" type="ORF">Z051_12990</name>
</gene>
<sequence>MSTRSDGSTGQITDTRALRDVLGHFCSGVTVVTAMVGDEPAGFTCQSFSALSLDPPRILLCPSRRSTSWPAIRTAETFCVNVLSSGQHTLSDGFARSGGSKFEGVRWRPAVRGAPILDGAAAWFEAALVAEHDGGDHLVAVADLLDFGSDSTTQPLVFHRSRYGEVVELRLGSIEGRK</sequence>
<comment type="caution">
    <text evidence="4">The sequence shown here is derived from an EMBL/GenBank/DDBJ whole genome shotgun (WGS) entry which is preliminary data.</text>
</comment>
<evidence type="ECO:0000313" key="5">
    <source>
        <dbReference type="Proteomes" id="UP000037712"/>
    </source>
</evidence>